<reference evidence="1 2" key="1">
    <citation type="journal article" date="2012" name="J. Bacteriol.">
        <title>Genome Sequence of Idiomarina xiamenensis Type Strain 10-D-4.</title>
        <authorList>
            <person name="Lai Q."/>
            <person name="Wang L."/>
            <person name="Wang W."/>
            <person name="Shao Z."/>
        </authorList>
    </citation>
    <scope>NUCLEOTIDE SEQUENCE [LARGE SCALE GENOMIC DNA]</scope>
    <source>
        <strain evidence="1 2">10-D-4</strain>
    </source>
</reference>
<dbReference type="EMBL" id="AMRG01000033">
    <property type="protein sequence ID" value="EKE79070.1"/>
    <property type="molecule type" value="Genomic_DNA"/>
</dbReference>
<dbReference type="RefSeq" id="WP_008490098.1">
    <property type="nucleotide sequence ID" value="NZ_AMRG01000033.1"/>
</dbReference>
<proteinExistence type="predicted"/>
<organism evidence="1 2">
    <name type="scientific">Idiomarina xiamenensis 10-D-4</name>
    <dbReference type="NCBI Taxonomy" id="740709"/>
    <lineage>
        <taxon>Bacteria</taxon>
        <taxon>Pseudomonadati</taxon>
        <taxon>Pseudomonadota</taxon>
        <taxon>Gammaproteobacteria</taxon>
        <taxon>Alteromonadales</taxon>
        <taxon>Idiomarinaceae</taxon>
        <taxon>Idiomarina</taxon>
    </lineage>
</organism>
<comment type="caution">
    <text evidence="1">The sequence shown here is derived from an EMBL/GenBank/DDBJ whole genome shotgun (WGS) entry which is preliminary data.</text>
</comment>
<name>K2KNG3_9GAMM</name>
<keyword evidence="2" id="KW-1185">Reference proteome</keyword>
<sequence>MRNSVKTTTPSSAKDYWRTSDQAYRDACYLCGVDDFNVDVAADDGNKKCAAYISEQADSLRIDWFLGDFANAWCNPPFSRKVEFLQKAYSERKRGLICMMLPYEPCTTWWRENIDGKATIVYVPDGRYNFLHPETGKQMSGVPFSAAFIVFTSLVSPTHYVQFKRGIGRDRGMSSHRHCSP</sequence>
<dbReference type="OrthoDB" id="5815019at2"/>
<dbReference type="InterPro" id="IPR008593">
    <property type="entry name" value="Dam_MeTrfase"/>
</dbReference>
<dbReference type="GO" id="GO:0003677">
    <property type="term" value="F:DNA binding"/>
    <property type="evidence" value="ECO:0007669"/>
    <property type="project" value="InterPro"/>
</dbReference>
<protein>
    <recommendedName>
        <fullName evidence="3">Phage N-6-adenine-methyltransferase</fullName>
    </recommendedName>
</protein>
<gene>
    <name evidence="1" type="ORF">A10D4_13268</name>
</gene>
<dbReference type="GO" id="GO:0009007">
    <property type="term" value="F:site-specific DNA-methyltransferase (adenine-specific) activity"/>
    <property type="evidence" value="ECO:0007669"/>
    <property type="project" value="InterPro"/>
</dbReference>
<dbReference type="Pfam" id="PF05869">
    <property type="entry name" value="Dam"/>
    <property type="match status" value="1"/>
</dbReference>
<dbReference type="STRING" id="740709.A10D4_13268"/>
<dbReference type="GO" id="GO:0009307">
    <property type="term" value="P:DNA restriction-modification system"/>
    <property type="evidence" value="ECO:0007669"/>
    <property type="project" value="InterPro"/>
</dbReference>
<dbReference type="eggNOG" id="ENOG502Z8BH">
    <property type="taxonomic scope" value="Bacteria"/>
</dbReference>
<dbReference type="AlphaFoldDB" id="K2KNG3"/>
<evidence type="ECO:0000313" key="2">
    <source>
        <dbReference type="Proteomes" id="UP000014115"/>
    </source>
</evidence>
<evidence type="ECO:0000313" key="1">
    <source>
        <dbReference type="EMBL" id="EKE79070.1"/>
    </source>
</evidence>
<dbReference type="PATRIC" id="fig|740709.3.peg.2667"/>
<dbReference type="Proteomes" id="UP000014115">
    <property type="component" value="Unassembled WGS sequence"/>
</dbReference>
<accession>K2KNG3</accession>
<evidence type="ECO:0008006" key="3">
    <source>
        <dbReference type="Google" id="ProtNLM"/>
    </source>
</evidence>